<sequence>MDGLEQLGKRLAELDAIPGVSGDEERVAAYMQKELRPCVDDFYEDALGNQVFVKRGSNAEQKIMLCAHMDEIGFVVNHIDEKGFVSFLPVGYHDSRMVMNQVLAIHTDQGQILGITGSKPAHLVSEEESKLAIPMEELYLDVGTTNREATLALGVQVGDYITFHRRGQFLNGSTMYTGKSVDNRAGCTVMIEVMKRLAAKSIGPTVYAVASVQEEVGLRGAGTAAYAIQPDVALALDVALSGGTPRMDEKISPIAIGKGPVILFYEWEPSTGAGNNVPKRLTRKLVEAAERYSIPYQRGVGLGGSTDAYTMSISGRGAVTGCVSVPSRYIHSATGMVQLEDIEYTIQLVESFIEGYQK</sequence>
<dbReference type="Gene3D" id="3.40.630.10">
    <property type="entry name" value="Zn peptidases"/>
    <property type="match status" value="1"/>
</dbReference>
<reference evidence="10" key="2">
    <citation type="submission" date="2015-07" db="EMBL/GenBank/DDBJ databases">
        <title>MeaNS - Measles Nucleotide Surveillance Program.</title>
        <authorList>
            <person name="Tran T."/>
            <person name="Druce J."/>
        </authorList>
    </citation>
    <scope>NUCLEOTIDE SEQUENCE</scope>
    <source>
        <strain evidence="10">DSM 9887</strain>
    </source>
</reference>
<evidence type="ECO:0000256" key="2">
    <source>
        <dbReference type="ARBA" id="ARBA00022438"/>
    </source>
</evidence>
<dbReference type="InterPro" id="IPR023367">
    <property type="entry name" value="Peptidase_M42_dom2"/>
</dbReference>
<dbReference type="EMBL" id="LGIQ01000005">
    <property type="protein sequence ID" value="KNB73190.1"/>
    <property type="molecule type" value="Genomic_DNA"/>
</dbReference>
<dbReference type="Proteomes" id="UP000319578">
    <property type="component" value="Unassembled WGS sequence"/>
</dbReference>
<evidence type="ECO:0000256" key="6">
    <source>
        <dbReference type="PIRNR" id="PIRNR001123"/>
    </source>
</evidence>
<keyword evidence="4 8" id="KW-0479">Metal-binding</keyword>
<dbReference type="SUPFAM" id="SSF53187">
    <property type="entry name" value="Zn-dependent exopeptidases"/>
    <property type="match status" value="1"/>
</dbReference>
<dbReference type="Proteomes" id="UP000036834">
    <property type="component" value="Unassembled WGS sequence"/>
</dbReference>
<dbReference type="PANTHER" id="PTHR32481:SF7">
    <property type="entry name" value="AMINOPEPTIDASE YHFE-RELATED"/>
    <property type="match status" value="1"/>
</dbReference>
<keyword evidence="12" id="KW-1185">Reference proteome</keyword>
<dbReference type="Gene3D" id="2.40.30.40">
    <property type="entry name" value="Peptidase M42, domain 2"/>
    <property type="match status" value="1"/>
</dbReference>
<comment type="caution">
    <text evidence="10">The sequence shown here is derived from an EMBL/GenBank/DDBJ whole genome shotgun (WGS) entry which is preliminary data.</text>
</comment>
<evidence type="ECO:0000313" key="12">
    <source>
        <dbReference type="Proteomes" id="UP000319578"/>
    </source>
</evidence>
<dbReference type="PATRIC" id="fig|54915.3.peg.6233"/>
<evidence type="ECO:0000313" key="10">
    <source>
        <dbReference type="EMBL" id="KNB73190.1"/>
    </source>
</evidence>
<dbReference type="GO" id="GO:0046872">
    <property type="term" value="F:metal ion binding"/>
    <property type="evidence" value="ECO:0007669"/>
    <property type="project" value="UniProtKB-UniRule"/>
</dbReference>
<feature type="binding site" evidence="8">
    <location>
        <position position="215"/>
    </location>
    <ligand>
        <name>Zn(2+)</name>
        <dbReference type="ChEBI" id="CHEBI:29105"/>
        <label>2</label>
    </ligand>
</feature>
<feature type="binding site" evidence="8">
    <location>
        <position position="68"/>
    </location>
    <ligand>
        <name>Zn(2+)</name>
        <dbReference type="ChEBI" id="CHEBI:29105"/>
        <label>1</label>
    </ligand>
</feature>
<accession>A0A0K9YY76</accession>
<name>A0A0K9YY76_9BACL</name>
<gene>
    <name evidence="10" type="ORF">ADS79_04245</name>
    <name evidence="9" type="ORF">BRE01_21630</name>
</gene>
<dbReference type="PIRSF" id="PIRSF001123">
    <property type="entry name" value="PepA_GA"/>
    <property type="match status" value="1"/>
</dbReference>
<evidence type="ECO:0000256" key="7">
    <source>
        <dbReference type="PIRSR" id="PIRSR001123-1"/>
    </source>
</evidence>
<evidence type="ECO:0000256" key="4">
    <source>
        <dbReference type="ARBA" id="ARBA00022723"/>
    </source>
</evidence>
<dbReference type="InterPro" id="IPR008007">
    <property type="entry name" value="Peptidase_M42"/>
</dbReference>
<dbReference type="EMBL" id="BJON01000008">
    <property type="protein sequence ID" value="GED68461.1"/>
    <property type="molecule type" value="Genomic_DNA"/>
</dbReference>
<dbReference type="RefSeq" id="WP_049737183.1">
    <property type="nucleotide sequence ID" value="NZ_BJON01000008.1"/>
</dbReference>
<protein>
    <submittedName>
        <fullName evidence="9">Peptidase M42</fullName>
    </submittedName>
</protein>
<evidence type="ECO:0000256" key="1">
    <source>
        <dbReference type="ARBA" id="ARBA00006272"/>
    </source>
</evidence>
<keyword evidence="3" id="KW-0645">Protease</keyword>
<evidence type="ECO:0000256" key="3">
    <source>
        <dbReference type="ARBA" id="ARBA00022670"/>
    </source>
</evidence>
<feature type="active site" description="Proton acceptor" evidence="7">
    <location>
        <position position="214"/>
    </location>
</feature>
<feature type="binding site" evidence="8">
    <location>
        <position position="331"/>
    </location>
    <ligand>
        <name>Zn(2+)</name>
        <dbReference type="ChEBI" id="CHEBI:29105"/>
        <label>2</label>
    </ligand>
</feature>
<keyword evidence="2" id="KW-0031">Aminopeptidase</keyword>
<feature type="binding site" evidence="8">
    <location>
        <position position="182"/>
    </location>
    <ligand>
        <name>Zn(2+)</name>
        <dbReference type="ChEBI" id="CHEBI:29105"/>
        <label>2</label>
    </ligand>
</feature>
<dbReference type="Pfam" id="PF05343">
    <property type="entry name" value="Peptidase_M42"/>
    <property type="match status" value="1"/>
</dbReference>
<dbReference type="GO" id="GO:0006508">
    <property type="term" value="P:proteolysis"/>
    <property type="evidence" value="ECO:0007669"/>
    <property type="project" value="UniProtKB-KW"/>
</dbReference>
<dbReference type="AlphaFoldDB" id="A0A0K9YY76"/>
<feature type="binding site" evidence="8">
    <location>
        <position position="237"/>
    </location>
    <ligand>
        <name>Zn(2+)</name>
        <dbReference type="ChEBI" id="CHEBI:29105"/>
        <label>1</label>
    </ligand>
</feature>
<dbReference type="SUPFAM" id="SSF101821">
    <property type="entry name" value="Aminopeptidase/glucanase lid domain"/>
    <property type="match status" value="1"/>
</dbReference>
<reference evidence="9 12" key="3">
    <citation type="submission" date="2019-06" db="EMBL/GenBank/DDBJ databases">
        <title>Whole genome shotgun sequence of Brevibacillus reuszeri NBRC 15719.</title>
        <authorList>
            <person name="Hosoyama A."/>
            <person name="Uohara A."/>
            <person name="Ohji S."/>
            <person name="Ichikawa N."/>
        </authorList>
    </citation>
    <scope>NUCLEOTIDE SEQUENCE [LARGE SCALE GENOMIC DNA]</scope>
    <source>
        <strain evidence="9 12">NBRC 15719</strain>
    </source>
</reference>
<comment type="similarity">
    <text evidence="1 6">Belongs to the peptidase M42 family.</text>
</comment>
<evidence type="ECO:0000256" key="5">
    <source>
        <dbReference type="ARBA" id="ARBA00022801"/>
    </source>
</evidence>
<dbReference type="InterPro" id="IPR051464">
    <property type="entry name" value="Peptidase_M42_aminopept"/>
</dbReference>
<evidence type="ECO:0000313" key="9">
    <source>
        <dbReference type="EMBL" id="GED68461.1"/>
    </source>
</evidence>
<dbReference type="GO" id="GO:0004177">
    <property type="term" value="F:aminopeptidase activity"/>
    <property type="evidence" value="ECO:0007669"/>
    <property type="project" value="UniProtKB-UniRule"/>
</dbReference>
<dbReference type="OrthoDB" id="9772053at2"/>
<dbReference type="CDD" id="cd05656">
    <property type="entry name" value="M42_Frv"/>
    <property type="match status" value="1"/>
</dbReference>
<keyword evidence="5" id="KW-0378">Hydrolase</keyword>
<dbReference type="PANTHER" id="PTHR32481">
    <property type="entry name" value="AMINOPEPTIDASE"/>
    <property type="match status" value="1"/>
</dbReference>
<reference evidence="11" key="1">
    <citation type="submission" date="2015-07" db="EMBL/GenBank/DDBJ databases">
        <title>Genome sequencing project for genomic taxonomy and phylogenomics of Bacillus-like bacteria.</title>
        <authorList>
            <person name="Liu B."/>
            <person name="Wang J."/>
            <person name="Zhu Y."/>
            <person name="Liu G."/>
            <person name="Chen Q."/>
            <person name="Chen Z."/>
            <person name="Lan J."/>
            <person name="Che J."/>
            <person name="Ge C."/>
            <person name="Shi H."/>
            <person name="Pan Z."/>
            <person name="Liu X."/>
        </authorList>
    </citation>
    <scope>NUCLEOTIDE SEQUENCE [LARGE SCALE GENOMIC DNA]</scope>
    <source>
        <strain evidence="11">DSM 9887</strain>
    </source>
</reference>
<evidence type="ECO:0000256" key="8">
    <source>
        <dbReference type="PIRSR" id="PIRSR001123-2"/>
    </source>
</evidence>
<proteinExistence type="inferred from homology"/>
<feature type="binding site" evidence="8">
    <location>
        <position position="182"/>
    </location>
    <ligand>
        <name>Zn(2+)</name>
        <dbReference type="ChEBI" id="CHEBI:29105"/>
        <label>1</label>
    </ligand>
</feature>
<evidence type="ECO:0000313" key="11">
    <source>
        <dbReference type="Proteomes" id="UP000036834"/>
    </source>
</evidence>
<comment type="cofactor">
    <cofactor evidence="8">
        <name>a divalent metal cation</name>
        <dbReference type="ChEBI" id="CHEBI:60240"/>
    </cofactor>
    <text evidence="8">Binds 2 divalent metal cations per subunit.</text>
</comment>
<organism evidence="10 11">
    <name type="scientific">Brevibacillus reuszeri</name>
    <dbReference type="NCBI Taxonomy" id="54915"/>
    <lineage>
        <taxon>Bacteria</taxon>
        <taxon>Bacillati</taxon>
        <taxon>Bacillota</taxon>
        <taxon>Bacilli</taxon>
        <taxon>Bacillales</taxon>
        <taxon>Paenibacillaceae</taxon>
        <taxon>Brevibacillus</taxon>
    </lineage>
</organism>